<dbReference type="AlphaFoldDB" id="A0A9D2P1Q5"/>
<evidence type="ECO:0000256" key="1">
    <source>
        <dbReference type="SAM" id="MobiDB-lite"/>
    </source>
</evidence>
<dbReference type="Pfam" id="PF01471">
    <property type="entry name" value="PG_binding_1"/>
    <property type="match status" value="1"/>
</dbReference>
<proteinExistence type="predicted"/>
<name>A0A9D2P1Q5_9FIRM</name>
<protein>
    <submittedName>
        <fullName evidence="3">Peptidoglycan-binding protein</fullName>
    </submittedName>
</protein>
<dbReference type="Proteomes" id="UP000823882">
    <property type="component" value="Unassembled WGS sequence"/>
</dbReference>
<dbReference type="InterPro" id="IPR036365">
    <property type="entry name" value="PGBD-like_sf"/>
</dbReference>
<reference evidence="3" key="2">
    <citation type="submission" date="2021-04" db="EMBL/GenBank/DDBJ databases">
        <authorList>
            <person name="Gilroy R."/>
        </authorList>
    </citation>
    <scope>NUCLEOTIDE SEQUENCE</scope>
    <source>
        <strain evidence="3">CHK186-1790</strain>
    </source>
</reference>
<dbReference type="InterPro" id="IPR002477">
    <property type="entry name" value="Peptidoglycan-bd-like"/>
</dbReference>
<feature type="domain" description="Peptidoglycan binding-like" evidence="2">
    <location>
        <begin position="12"/>
        <end position="69"/>
    </location>
</feature>
<dbReference type="Gene3D" id="1.10.101.10">
    <property type="entry name" value="PGBD-like superfamily/PGBD"/>
    <property type="match status" value="1"/>
</dbReference>
<dbReference type="EMBL" id="DWWJ01000200">
    <property type="protein sequence ID" value="HJC41992.1"/>
    <property type="molecule type" value="Genomic_DNA"/>
</dbReference>
<gene>
    <name evidence="3" type="ORF">H9701_10655</name>
</gene>
<organism evidence="3 4">
    <name type="scientific">Candidatus Intestinimonas pullistercoris</name>
    <dbReference type="NCBI Taxonomy" id="2838623"/>
    <lineage>
        <taxon>Bacteria</taxon>
        <taxon>Bacillati</taxon>
        <taxon>Bacillota</taxon>
        <taxon>Clostridia</taxon>
        <taxon>Eubacteriales</taxon>
        <taxon>Intestinimonas</taxon>
    </lineage>
</organism>
<dbReference type="InterPro" id="IPR036366">
    <property type="entry name" value="PGBDSf"/>
</dbReference>
<evidence type="ECO:0000313" key="3">
    <source>
        <dbReference type="EMBL" id="HJC41992.1"/>
    </source>
</evidence>
<comment type="caution">
    <text evidence="3">The sequence shown here is derived from an EMBL/GenBank/DDBJ whole genome shotgun (WGS) entry which is preliminary data.</text>
</comment>
<sequence length="205" mass="22650">MRQEKDFMGLPVRSLQLMLGSLAQGRPGLAQLVPDGIFGEATLEAVMRFQREHGLAVTGRVDLETWEAIAAAYRAALPGLAPPRPVQVIRERSFAIRSGQCCLHLFLIQSMFLALSQVLDGVEAAPVNGRHTGSSVRNATWLQRCCGLPETGILDLATWNMLTRTYELFISRSDLPGGYRQEPPLAQNPSQPLRNFPWEPWGRGG</sequence>
<evidence type="ECO:0000313" key="4">
    <source>
        <dbReference type="Proteomes" id="UP000823882"/>
    </source>
</evidence>
<dbReference type="SUPFAM" id="SSF47090">
    <property type="entry name" value="PGBD-like"/>
    <property type="match status" value="2"/>
</dbReference>
<evidence type="ECO:0000259" key="2">
    <source>
        <dbReference type="Pfam" id="PF01471"/>
    </source>
</evidence>
<accession>A0A9D2P1Q5</accession>
<feature type="region of interest" description="Disordered" evidence="1">
    <location>
        <begin position="180"/>
        <end position="205"/>
    </location>
</feature>
<reference evidence="3" key="1">
    <citation type="journal article" date="2021" name="PeerJ">
        <title>Extensive microbial diversity within the chicken gut microbiome revealed by metagenomics and culture.</title>
        <authorList>
            <person name="Gilroy R."/>
            <person name="Ravi A."/>
            <person name="Getino M."/>
            <person name="Pursley I."/>
            <person name="Horton D.L."/>
            <person name="Alikhan N.F."/>
            <person name="Baker D."/>
            <person name="Gharbi K."/>
            <person name="Hall N."/>
            <person name="Watson M."/>
            <person name="Adriaenssens E.M."/>
            <person name="Foster-Nyarko E."/>
            <person name="Jarju S."/>
            <person name="Secka A."/>
            <person name="Antonio M."/>
            <person name="Oren A."/>
            <person name="Chaudhuri R.R."/>
            <person name="La Ragione R."/>
            <person name="Hildebrand F."/>
            <person name="Pallen M.J."/>
        </authorList>
    </citation>
    <scope>NUCLEOTIDE SEQUENCE</scope>
    <source>
        <strain evidence="3">CHK186-1790</strain>
    </source>
</reference>